<dbReference type="AlphaFoldDB" id="A0A383AQ16"/>
<proteinExistence type="predicted"/>
<dbReference type="PANTHER" id="PTHR41786">
    <property type="entry name" value="MOTILITY ACCESSORY FACTOR MAF"/>
    <property type="match status" value="1"/>
</dbReference>
<protein>
    <recommendedName>
        <fullName evidence="1">6-hydroxymethylpterin diphosphokinase MptE-like domain-containing protein</fullName>
    </recommendedName>
</protein>
<dbReference type="PANTHER" id="PTHR41786:SF1">
    <property type="entry name" value="6-HYDROXYMETHYLPTERIN DIPHOSPHOKINASE MPTE-LIKE DOMAIN-CONTAINING PROTEIN"/>
    <property type="match status" value="1"/>
</dbReference>
<evidence type="ECO:0000259" key="1">
    <source>
        <dbReference type="Pfam" id="PF01973"/>
    </source>
</evidence>
<dbReference type="EMBL" id="UINC01194030">
    <property type="protein sequence ID" value="SVE09917.1"/>
    <property type="molecule type" value="Genomic_DNA"/>
</dbReference>
<dbReference type="InterPro" id="IPR002826">
    <property type="entry name" value="MptE-like"/>
</dbReference>
<name>A0A383AQ16_9ZZZZ</name>
<organism evidence="2">
    <name type="scientific">marine metagenome</name>
    <dbReference type="NCBI Taxonomy" id="408172"/>
    <lineage>
        <taxon>unclassified sequences</taxon>
        <taxon>metagenomes</taxon>
        <taxon>ecological metagenomes</taxon>
    </lineage>
</organism>
<evidence type="ECO:0000313" key="2">
    <source>
        <dbReference type="EMBL" id="SVE09917.1"/>
    </source>
</evidence>
<accession>A0A383AQ16</accession>
<reference evidence="2" key="1">
    <citation type="submission" date="2018-05" db="EMBL/GenBank/DDBJ databases">
        <authorList>
            <person name="Lanie J.A."/>
            <person name="Ng W.-L."/>
            <person name="Kazmierczak K.M."/>
            <person name="Andrzejewski T.M."/>
            <person name="Davidsen T.M."/>
            <person name="Wayne K.J."/>
            <person name="Tettelin H."/>
            <person name="Glass J.I."/>
            <person name="Rusch D."/>
            <person name="Podicherti R."/>
            <person name="Tsui H.-C.T."/>
            <person name="Winkler M.E."/>
        </authorList>
    </citation>
    <scope>NUCLEOTIDE SEQUENCE</scope>
</reference>
<feature type="domain" description="6-hydroxymethylpterin diphosphokinase MptE-like" evidence="1">
    <location>
        <begin position="19"/>
        <end position="160"/>
    </location>
</feature>
<gene>
    <name evidence="2" type="ORF">METZ01_LOCUS462771</name>
</gene>
<feature type="non-terminal residue" evidence="2">
    <location>
        <position position="250"/>
    </location>
</feature>
<dbReference type="Pfam" id="PF01973">
    <property type="entry name" value="MptE-like"/>
    <property type="match status" value="1"/>
</dbReference>
<sequence length="250" mass="27164">MSGYLGRRVPDEWRELANDSLAVVVGAGPSLDQTLPLLKEGFPKPVVVASDSSLRTLKSAGMDPDFVVSIDPEKTYDSCSGPNYSPGLVIVSSQSHESWTREWGTRSCFLSGRVLTEDWLAEKGIAKTKLQAVNNAGLSALLFADFLGPAAILMVGMDLAGGGRGEERYAESTGRGHIQIQAAQYHKVPGNFEPVVPTPFLSDWKETSDLIKEISPRRMIINLNDRGARLEGATVIHPKDIDDLRKAISE</sequence>